<proteinExistence type="inferred from homology"/>
<dbReference type="AlphaFoldDB" id="A0AAJ5YT60"/>
<protein>
    <recommendedName>
        <fullName evidence="2">Autophagy-related protein 101</fullName>
    </recommendedName>
</protein>
<reference evidence="4 5" key="1">
    <citation type="submission" date="2023-03" db="EMBL/GenBank/DDBJ databases">
        <title>Mating type loci evolution in Malassezia.</title>
        <authorList>
            <person name="Coelho M.A."/>
        </authorList>
    </citation>
    <scope>NUCLEOTIDE SEQUENCE [LARGE SCALE GENOMIC DNA]</scope>
    <source>
        <strain evidence="4 5">CBS 9725</strain>
    </source>
</reference>
<keyword evidence="3" id="KW-0072">Autophagy</keyword>
<dbReference type="Proteomes" id="UP001219567">
    <property type="component" value="Chromosome 4"/>
</dbReference>
<evidence type="ECO:0000313" key="4">
    <source>
        <dbReference type="EMBL" id="WFD00249.1"/>
    </source>
</evidence>
<dbReference type="EMBL" id="CP119946">
    <property type="protein sequence ID" value="WFD00249.1"/>
    <property type="molecule type" value="Genomic_DNA"/>
</dbReference>
<dbReference type="GO" id="GO:1990316">
    <property type="term" value="C:Atg1/ULK1 kinase complex"/>
    <property type="evidence" value="ECO:0007669"/>
    <property type="project" value="TreeGrafter"/>
</dbReference>
<name>A0AAJ5YT60_9BASI</name>
<evidence type="ECO:0000256" key="2">
    <source>
        <dbReference type="ARBA" id="ARBA00018874"/>
    </source>
</evidence>
<organism evidence="4 5">
    <name type="scientific">Malassezia yamatoensis</name>
    <dbReference type="NCBI Taxonomy" id="253288"/>
    <lineage>
        <taxon>Eukaryota</taxon>
        <taxon>Fungi</taxon>
        <taxon>Dikarya</taxon>
        <taxon>Basidiomycota</taxon>
        <taxon>Ustilaginomycotina</taxon>
        <taxon>Malasseziomycetes</taxon>
        <taxon>Malasseziales</taxon>
        <taxon>Malasseziaceae</taxon>
        <taxon>Malassezia</taxon>
    </lineage>
</organism>
<evidence type="ECO:0000256" key="1">
    <source>
        <dbReference type="ARBA" id="ARBA00007130"/>
    </source>
</evidence>
<dbReference type="GO" id="GO:0000045">
    <property type="term" value="P:autophagosome assembly"/>
    <property type="evidence" value="ECO:0007669"/>
    <property type="project" value="TreeGrafter"/>
</dbReference>
<dbReference type="GO" id="GO:0019901">
    <property type="term" value="F:protein kinase binding"/>
    <property type="evidence" value="ECO:0007669"/>
    <property type="project" value="TreeGrafter"/>
</dbReference>
<dbReference type="GO" id="GO:0000407">
    <property type="term" value="C:phagophore assembly site"/>
    <property type="evidence" value="ECO:0007669"/>
    <property type="project" value="TreeGrafter"/>
</dbReference>
<dbReference type="Pfam" id="PF07855">
    <property type="entry name" value="ATG101"/>
    <property type="match status" value="1"/>
</dbReference>
<sequence>MQDPRPPLFTHELAVSREQSGEVLQGFLHTILFTRLLGALEPTTKEVFGVELPYVRDSAMEKRITDTITEILTCLDKNAGKKACTNLDVVISWHRPEHLDALPKSRPPKQDARQASNPIFHSPYSWLASAISGGRSGGRDALDRTILTCEDSGDSISSIFEQWLLSLQIVYHSEQQDNDPDLTSFLLSALSFANKHQTRLPPVGDACLAPFPFSIESSMRH</sequence>
<keyword evidence="5" id="KW-1185">Reference proteome</keyword>
<evidence type="ECO:0000313" key="5">
    <source>
        <dbReference type="Proteomes" id="UP001219567"/>
    </source>
</evidence>
<gene>
    <name evidence="4" type="ORF">MYAM1_002997</name>
</gene>
<dbReference type="PANTHER" id="PTHR13292">
    <property type="entry name" value="AUTOPHAGY-RELATED PROTEIN 101"/>
    <property type="match status" value="1"/>
</dbReference>
<dbReference type="InterPro" id="IPR012445">
    <property type="entry name" value="ATG101"/>
</dbReference>
<comment type="similarity">
    <text evidence="1">Belongs to the ATG101 family.</text>
</comment>
<evidence type="ECO:0000256" key="3">
    <source>
        <dbReference type="ARBA" id="ARBA00023006"/>
    </source>
</evidence>
<dbReference type="PANTHER" id="PTHR13292:SF0">
    <property type="entry name" value="AUTOPHAGY-RELATED PROTEIN 101"/>
    <property type="match status" value="1"/>
</dbReference>
<accession>A0AAJ5YT60</accession>